<evidence type="ECO:0000313" key="2">
    <source>
        <dbReference type="Proteomes" id="UP000294829"/>
    </source>
</evidence>
<proteinExistence type="predicted"/>
<comment type="caution">
    <text evidence="1">The sequence shown here is derived from an EMBL/GenBank/DDBJ whole genome shotgun (WGS) entry which is preliminary data.</text>
</comment>
<dbReference type="InterPro" id="IPR046196">
    <property type="entry name" value="DUF6228"/>
</dbReference>
<sequence length="71" mass="8047">MAKEWEGWKAAKIWCDLEQRVHIAATTDALGHICLTIKLRTLESDEKLTVKLSFEAGQLEAMSNEIDALFK</sequence>
<name>A0A4R5W1U0_9BURK</name>
<accession>A0A4R5W1U0</accession>
<dbReference type="Pfam" id="PF19739">
    <property type="entry name" value="DUF6228"/>
    <property type="match status" value="1"/>
</dbReference>
<keyword evidence="2" id="KW-1185">Reference proteome</keyword>
<organism evidence="1 2">
    <name type="scientific">Sapientia aquatica</name>
    <dbReference type="NCBI Taxonomy" id="1549640"/>
    <lineage>
        <taxon>Bacteria</taxon>
        <taxon>Pseudomonadati</taxon>
        <taxon>Pseudomonadota</taxon>
        <taxon>Betaproteobacteria</taxon>
        <taxon>Burkholderiales</taxon>
        <taxon>Oxalobacteraceae</taxon>
        <taxon>Sapientia</taxon>
    </lineage>
</organism>
<gene>
    <name evidence="1" type="ORF">E2I14_07915</name>
</gene>
<protein>
    <submittedName>
        <fullName evidence="1">Uncharacterized protein</fullName>
    </submittedName>
</protein>
<reference evidence="1 2" key="1">
    <citation type="submission" date="2019-03" db="EMBL/GenBank/DDBJ databases">
        <title>Sapientia aquatica gen. nov., sp. nov., isolated from a crater lake.</title>
        <authorList>
            <person name="Felfoldi T."/>
            <person name="Szabo A."/>
            <person name="Toth E."/>
            <person name="Schumann P."/>
            <person name="Keki Z."/>
            <person name="Marialigeti K."/>
            <person name="Mathe I."/>
        </authorList>
    </citation>
    <scope>NUCLEOTIDE SEQUENCE [LARGE SCALE GENOMIC DNA]</scope>
    <source>
        <strain evidence="1 2">SA-152</strain>
    </source>
</reference>
<evidence type="ECO:0000313" key="1">
    <source>
        <dbReference type="EMBL" id="TDK66391.1"/>
    </source>
</evidence>
<dbReference type="Proteomes" id="UP000294829">
    <property type="component" value="Unassembled WGS sequence"/>
</dbReference>
<dbReference type="AlphaFoldDB" id="A0A4R5W1U0"/>
<dbReference type="EMBL" id="SMYL01000003">
    <property type="protein sequence ID" value="TDK66391.1"/>
    <property type="molecule type" value="Genomic_DNA"/>
</dbReference>